<accession>A0A077PMH2</accession>
<dbReference type="EMBL" id="CBSZ010000005">
    <property type="protein sequence ID" value="CDH22253.1"/>
    <property type="molecule type" value="Genomic_DNA"/>
</dbReference>
<dbReference type="RefSeq" id="WP_051875906.1">
    <property type="nucleotide sequence ID" value="NZ_CAWLXS010000100.1"/>
</dbReference>
<organism evidence="1 2">
    <name type="scientific">Xenorhabdus bovienii str. kraussei Becker Underwood</name>
    <dbReference type="NCBI Taxonomy" id="1398204"/>
    <lineage>
        <taxon>Bacteria</taxon>
        <taxon>Pseudomonadati</taxon>
        <taxon>Pseudomonadota</taxon>
        <taxon>Gammaproteobacteria</taxon>
        <taxon>Enterobacterales</taxon>
        <taxon>Morganellaceae</taxon>
        <taxon>Xenorhabdus</taxon>
    </lineage>
</organism>
<proteinExistence type="predicted"/>
<evidence type="ECO:0008006" key="3">
    <source>
        <dbReference type="Google" id="ProtNLM"/>
    </source>
</evidence>
<dbReference type="AlphaFoldDB" id="A0A077PMH2"/>
<comment type="caution">
    <text evidence="1">The sequence shown here is derived from an EMBL/GenBank/DDBJ whole genome shotgun (WGS) entry which is preliminary data.</text>
</comment>
<evidence type="ECO:0000313" key="2">
    <source>
        <dbReference type="Proteomes" id="UP000028493"/>
    </source>
</evidence>
<gene>
    <name evidence="1" type="ORF">XBKB1_1020024</name>
</gene>
<protein>
    <recommendedName>
        <fullName evidence="3">HEAT repeat domain-containing protein</fullName>
    </recommendedName>
</protein>
<reference evidence="1" key="1">
    <citation type="submission" date="2013-07" db="EMBL/GenBank/DDBJ databases">
        <title>Sub-species coevolution in mutualistic symbiosis.</title>
        <authorList>
            <person name="Murfin K."/>
            <person name="Klassen J."/>
            <person name="Lee M."/>
            <person name="Forst S."/>
            <person name="Stock P."/>
            <person name="Goodrich-Blair H."/>
        </authorList>
    </citation>
    <scope>NUCLEOTIDE SEQUENCE [LARGE SCALE GENOMIC DNA]</scope>
    <source>
        <strain evidence="1">Kraussei Becker Underwood</strain>
    </source>
</reference>
<sequence>MKTYLEESSDAIECFLYFGALLKYEYTCVHILNILLLMQWHNSHEDLARLLQRYKDPSSVDALYQVSNFELDYLDFDDSYALAVKCIWGLGDIGTPEALEKLKILSISDNEIIKGSAINQLKRHSK</sequence>
<name>A0A077PMH2_XENBV</name>
<dbReference type="Proteomes" id="UP000028493">
    <property type="component" value="Unassembled WGS sequence"/>
</dbReference>
<dbReference type="HOGENOM" id="CLU_128093_1_0_6"/>
<evidence type="ECO:0000313" key="1">
    <source>
        <dbReference type="EMBL" id="CDH22253.1"/>
    </source>
</evidence>